<dbReference type="InterPro" id="IPR056884">
    <property type="entry name" value="NPHP3-like_N"/>
</dbReference>
<reference evidence="4 5" key="1">
    <citation type="journal article" date="2018" name="Nat. Ecol. Evol.">
        <title>Pezizomycetes genomes reveal the molecular basis of ectomycorrhizal truffle lifestyle.</title>
        <authorList>
            <person name="Murat C."/>
            <person name="Payen T."/>
            <person name="Noel B."/>
            <person name="Kuo A."/>
            <person name="Morin E."/>
            <person name="Chen J."/>
            <person name="Kohler A."/>
            <person name="Krizsan K."/>
            <person name="Balestrini R."/>
            <person name="Da Silva C."/>
            <person name="Montanini B."/>
            <person name="Hainaut M."/>
            <person name="Levati E."/>
            <person name="Barry K.W."/>
            <person name="Belfiori B."/>
            <person name="Cichocki N."/>
            <person name="Clum A."/>
            <person name="Dockter R.B."/>
            <person name="Fauchery L."/>
            <person name="Guy J."/>
            <person name="Iotti M."/>
            <person name="Le Tacon F."/>
            <person name="Lindquist E.A."/>
            <person name="Lipzen A."/>
            <person name="Malagnac F."/>
            <person name="Mello A."/>
            <person name="Molinier V."/>
            <person name="Miyauchi S."/>
            <person name="Poulain J."/>
            <person name="Riccioni C."/>
            <person name="Rubini A."/>
            <person name="Sitrit Y."/>
            <person name="Splivallo R."/>
            <person name="Traeger S."/>
            <person name="Wang M."/>
            <person name="Zifcakova L."/>
            <person name="Wipf D."/>
            <person name="Zambonelli A."/>
            <person name="Paolocci F."/>
            <person name="Nowrousian M."/>
            <person name="Ottonello S."/>
            <person name="Baldrian P."/>
            <person name="Spatafora J.W."/>
            <person name="Henrissat B."/>
            <person name="Nagy L.G."/>
            <person name="Aury J.M."/>
            <person name="Wincker P."/>
            <person name="Grigoriev I.V."/>
            <person name="Bonfante P."/>
            <person name="Martin F.M."/>
        </authorList>
    </citation>
    <scope>NUCLEOTIDE SEQUENCE [LARGE SCALE GENOMIC DNA]</scope>
    <source>
        <strain evidence="4 5">ATCC MYA-4762</strain>
    </source>
</reference>
<keyword evidence="5" id="KW-1185">Reference proteome</keyword>
<dbReference type="AlphaFoldDB" id="A0A3N4LLU3"/>
<dbReference type="Gene3D" id="3.40.50.300">
    <property type="entry name" value="P-loop containing nucleotide triphosphate hydrolases"/>
    <property type="match status" value="1"/>
</dbReference>
<dbReference type="Pfam" id="PF24883">
    <property type="entry name" value="NPHP3_N"/>
    <property type="match status" value="1"/>
</dbReference>
<feature type="non-terminal residue" evidence="4">
    <location>
        <position position="627"/>
    </location>
</feature>
<evidence type="ECO:0000313" key="5">
    <source>
        <dbReference type="Proteomes" id="UP000267821"/>
    </source>
</evidence>
<dbReference type="OrthoDB" id="7464126at2759"/>
<feature type="domain" description="Nephrocystin 3-like N-terminal" evidence="3">
    <location>
        <begin position="288"/>
        <end position="459"/>
    </location>
</feature>
<feature type="domain" description="DUF7708" evidence="2">
    <location>
        <begin position="81"/>
        <end position="186"/>
    </location>
</feature>
<dbReference type="PANTHER" id="PTHR10039">
    <property type="entry name" value="AMELOGENIN"/>
    <property type="match status" value="1"/>
</dbReference>
<keyword evidence="1" id="KW-0677">Repeat</keyword>
<protein>
    <submittedName>
        <fullName evidence="4">Uncharacterized protein</fullName>
    </submittedName>
</protein>
<accession>A0A3N4LLU3</accession>
<evidence type="ECO:0000259" key="2">
    <source>
        <dbReference type="Pfam" id="PF24809"/>
    </source>
</evidence>
<dbReference type="EMBL" id="ML121552">
    <property type="protein sequence ID" value="RPB22322.1"/>
    <property type="molecule type" value="Genomic_DNA"/>
</dbReference>
<dbReference type="InParanoid" id="A0A3N4LLU3"/>
<dbReference type="InterPro" id="IPR056125">
    <property type="entry name" value="DUF7708"/>
</dbReference>
<feature type="non-terminal residue" evidence="4">
    <location>
        <position position="1"/>
    </location>
</feature>
<dbReference type="InterPro" id="IPR027417">
    <property type="entry name" value="P-loop_NTPase"/>
</dbReference>
<dbReference type="STRING" id="1051890.A0A3N4LLU3"/>
<dbReference type="Pfam" id="PF24809">
    <property type="entry name" value="DUF7708"/>
    <property type="match status" value="1"/>
</dbReference>
<proteinExistence type="predicted"/>
<dbReference type="SUPFAM" id="SSF52540">
    <property type="entry name" value="P-loop containing nucleoside triphosphate hydrolases"/>
    <property type="match status" value="1"/>
</dbReference>
<evidence type="ECO:0000259" key="3">
    <source>
        <dbReference type="Pfam" id="PF24883"/>
    </source>
</evidence>
<sequence length="627" mass="71175">AMNDTKIQSLWNKAANDPRLSSQQRQKLAEVGIAPSSEITSALGEMMAGILKEKEEKMWKIEFRGDEIVLGHVGKKILHWLDRFKEIGDIIIQFDPVHAALPWAGFRFLLKLCLEKKGTVDAILIGLEKMASLIDRSNIYILLYLHTNTTASQNLERSILGLFTAILKFVTIAIHRLNDNHLQAVFTTEKISDELREVEELEQTVGHDAAMAEAELQKLLQGVATRKGCERLQQMLNDVTMTMLNLGPQIDAIEKSLEVNRKSKILQWISNIPYTEHHARISEGRLKGTGDWLFEREEYRNWRAISASKLLLLRGIPGAGKTYIASRIIDSFREMPEGKLAYFYCNRAEENRREPRKILSTLIQQLAQTASKEGSKEGLLMPIVDIYRDRERNGQKSAQLSLKESQDLLVQLIDIYPQTTICIDAMDEVDHDTRIHLLKSLKNVIKASKNVVKIFVTTRMDSDILMQFEIFPRIELEPDDNEDDINAFLRTQVQSLIDDGLLLHGEVSKELKEEIYNSLCQRCKGNFQLAALHLSFLRKMQSEKDIKQSLTVLPKTLTLAYDEIYKGILAQEGSASQMALNAFRWIQYSMEPLSSETLLDAITVEIDSSGGFSQTGPATKKQLLTVC</sequence>
<evidence type="ECO:0000256" key="1">
    <source>
        <dbReference type="ARBA" id="ARBA00022737"/>
    </source>
</evidence>
<organism evidence="4 5">
    <name type="scientific">Terfezia boudieri ATCC MYA-4762</name>
    <dbReference type="NCBI Taxonomy" id="1051890"/>
    <lineage>
        <taxon>Eukaryota</taxon>
        <taxon>Fungi</taxon>
        <taxon>Dikarya</taxon>
        <taxon>Ascomycota</taxon>
        <taxon>Pezizomycotina</taxon>
        <taxon>Pezizomycetes</taxon>
        <taxon>Pezizales</taxon>
        <taxon>Pezizaceae</taxon>
        <taxon>Terfezia</taxon>
    </lineage>
</organism>
<dbReference type="Proteomes" id="UP000267821">
    <property type="component" value="Unassembled WGS sequence"/>
</dbReference>
<evidence type="ECO:0000313" key="4">
    <source>
        <dbReference type="EMBL" id="RPB22322.1"/>
    </source>
</evidence>
<gene>
    <name evidence="4" type="ORF">L211DRAFT_769603</name>
</gene>
<name>A0A3N4LLU3_9PEZI</name>